<evidence type="ECO:0000313" key="1">
    <source>
        <dbReference type="EMBL" id="GBM64142.1"/>
    </source>
</evidence>
<sequence length="123" mass="14031">MSISSSIESPTESLLRFAPFTSAKITRIGDYTLAFQCAGFSNISDNKKLKTFYKQESQHQPRNSIQHSKAGFKTLPWPKADEQVEMLILLRHLFLQAQKEVVFFPPTDANESSRIIWILQGVQ</sequence>
<accession>A0A4Y2HFR0</accession>
<reference evidence="1 2" key="1">
    <citation type="journal article" date="2019" name="Sci. Rep.">
        <title>Orb-weaving spider Araneus ventricosus genome elucidates the spidroin gene catalogue.</title>
        <authorList>
            <person name="Kono N."/>
            <person name="Nakamura H."/>
            <person name="Ohtoshi R."/>
            <person name="Moran D.A.P."/>
            <person name="Shinohara A."/>
            <person name="Yoshida Y."/>
            <person name="Fujiwara M."/>
            <person name="Mori M."/>
            <person name="Tomita M."/>
            <person name="Arakawa K."/>
        </authorList>
    </citation>
    <scope>NUCLEOTIDE SEQUENCE [LARGE SCALE GENOMIC DNA]</scope>
</reference>
<keyword evidence="2" id="KW-1185">Reference proteome</keyword>
<gene>
    <name evidence="1" type="ORF">AVEN_227289_1</name>
</gene>
<dbReference type="Proteomes" id="UP000499080">
    <property type="component" value="Unassembled WGS sequence"/>
</dbReference>
<evidence type="ECO:0000313" key="2">
    <source>
        <dbReference type="Proteomes" id="UP000499080"/>
    </source>
</evidence>
<dbReference type="AlphaFoldDB" id="A0A4Y2HFR0"/>
<comment type="caution">
    <text evidence="1">The sequence shown here is derived from an EMBL/GenBank/DDBJ whole genome shotgun (WGS) entry which is preliminary data.</text>
</comment>
<name>A0A4Y2HFR0_ARAVE</name>
<proteinExistence type="predicted"/>
<protein>
    <submittedName>
        <fullName evidence="1">Uncharacterized protein</fullName>
    </submittedName>
</protein>
<dbReference type="EMBL" id="BGPR01001912">
    <property type="protein sequence ID" value="GBM64142.1"/>
    <property type="molecule type" value="Genomic_DNA"/>
</dbReference>
<organism evidence="1 2">
    <name type="scientific">Araneus ventricosus</name>
    <name type="common">Orbweaver spider</name>
    <name type="synonym">Epeira ventricosa</name>
    <dbReference type="NCBI Taxonomy" id="182803"/>
    <lineage>
        <taxon>Eukaryota</taxon>
        <taxon>Metazoa</taxon>
        <taxon>Ecdysozoa</taxon>
        <taxon>Arthropoda</taxon>
        <taxon>Chelicerata</taxon>
        <taxon>Arachnida</taxon>
        <taxon>Araneae</taxon>
        <taxon>Araneomorphae</taxon>
        <taxon>Entelegynae</taxon>
        <taxon>Araneoidea</taxon>
        <taxon>Araneidae</taxon>
        <taxon>Araneus</taxon>
    </lineage>
</organism>